<sequence length="225" mass="24553">MQLAIEASQLTFSYPNANTPTLQIEQLALPIGHKLFVEGPSGSGKSTLLSLLAGITPVQSGSLKILGEDMAKLSGRARDAFRAEHIGYVFQQFNLLPYLSVLENVQIADTFRHKKLAARQGKERAMQLLSALQIPQEAFSKSGIELSVGQQQRVAIARALYAKPDILIADEPTSALDHANAAAFMQLLLKQVNEQGTTLVYVSHDESLRLNFDQMVRLRSPGGAQ</sequence>
<keyword evidence="6" id="KW-1185">Reference proteome</keyword>
<dbReference type="PROSITE" id="PS50893">
    <property type="entry name" value="ABC_TRANSPORTER_2"/>
    <property type="match status" value="1"/>
</dbReference>
<feature type="domain" description="ABC transporter" evidence="4">
    <location>
        <begin position="5"/>
        <end position="225"/>
    </location>
</feature>
<dbReference type="InterPro" id="IPR003439">
    <property type="entry name" value="ABC_transporter-like_ATP-bd"/>
</dbReference>
<evidence type="ECO:0000256" key="1">
    <source>
        <dbReference type="ARBA" id="ARBA00022448"/>
    </source>
</evidence>
<dbReference type="RefSeq" id="WP_254426648.1">
    <property type="nucleotide sequence ID" value="NZ_JBHSUS010000001.1"/>
</dbReference>
<dbReference type="InterPro" id="IPR015854">
    <property type="entry name" value="ABC_transpr_LolD-like"/>
</dbReference>
<keyword evidence="1" id="KW-0813">Transport</keyword>
<evidence type="ECO:0000313" key="6">
    <source>
        <dbReference type="Proteomes" id="UP001596364"/>
    </source>
</evidence>
<dbReference type="SUPFAM" id="SSF52540">
    <property type="entry name" value="P-loop containing nucleoside triphosphate hydrolases"/>
    <property type="match status" value="1"/>
</dbReference>
<dbReference type="Pfam" id="PF00005">
    <property type="entry name" value="ABC_tran"/>
    <property type="match status" value="1"/>
</dbReference>
<dbReference type="Proteomes" id="UP001596364">
    <property type="component" value="Unassembled WGS sequence"/>
</dbReference>
<dbReference type="InterPro" id="IPR027417">
    <property type="entry name" value="P-loop_NTPase"/>
</dbReference>
<protein>
    <submittedName>
        <fullName evidence="5">ABC transporter ATP-binding protein</fullName>
    </submittedName>
</protein>
<dbReference type="InterPro" id="IPR017911">
    <property type="entry name" value="MacB-like_ATP-bd"/>
</dbReference>
<gene>
    <name evidence="5" type="ORF">ACFP85_11630</name>
</gene>
<evidence type="ECO:0000313" key="5">
    <source>
        <dbReference type="EMBL" id="MFC6440794.1"/>
    </source>
</evidence>
<dbReference type="PANTHER" id="PTHR24220">
    <property type="entry name" value="IMPORT ATP-BINDING PROTEIN"/>
    <property type="match status" value="1"/>
</dbReference>
<dbReference type="EMBL" id="JBHSUS010000001">
    <property type="protein sequence ID" value="MFC6440794.1"/>
    <property type="molecule type" value="Genomic_DNA"/>
</dbReference>
<reference evidence="6" key="1">
    <citation type="journal article" date="2019" name="Int. J. Syst. Evol. Microbiol.">
        <title>The Global Catalogue of Microorganisms (GCM) 10K type strain sequencing project: providing services to taxonomists for standard genome sequencing and annotation.</title>
        <authorList>
            <consortium name="The Broad Institute Genomics Platform"/>
            <consortium name="The Broad Institute Genome Sequencing Center for Infectious Disease"/>
            <person name="Wu L."/>
            <person name="Ma J."/>
        </authorList>
    </citation>
    <scope>NUCLEOTIDE SEQUENCE [LARGE SCALE GENOMIC DNA]</scope>
    <source>
        <strain evidence="6">CGMCC 1.16031</strain>
    </source>
</reference>
<dbReference type="Gene3D" id="3.40.50.300">
    <property type="entry name" value="P-loop containing nucleotide triphosphate hydrolases"/>
    <property type="match status" value="1"/>
</dbReference>
<comment type="caution">
    <text evidence="5">The sequence shown here is derived from an EMBL/GenBank/DDBJ whole genome shotgun (WGS) entry which is preliminary data.</text>
</comment>
<proteinExistence type="predicted"/>
<dbReference type="InterPro" id="IPR003593">
    <property type="entry name" value="AAA+_ATPase"/>
</dbReference>
<accession>A0ABW1XQ32</accession>
<dbReference type="PROSITE" id="PS00211">
    <property type="entry name" value="ABC_TRANSPORTER_1"/>
    <property type="match status" value="1"/>
</dbReference>
<evidence type="ECO:0000259" key="4">
    <source>
        <dbReference type="PROSITE" id="PS50893"/>
    </source>
</evidence>
<name>A0ABW1XQ32_9ALTE</name>
<dbReference type="InterPro" id="IPR017871">
    <property type="entry name" value="ABC_transporter-like_CS"/>
</dbReference>
<keyword evidence="2" id="KW-0547">Nucleotide-binding</keyword>
<organism evidence="5 6">
    <name type="scientific">Pseudobowmanella zhangzhouensis</name>
    <dbReference type="NCBI Taxonomy" id="1537679"/>
    <lineage>
        <taxon>Bacteria</taxon>
        <taxon>Pseudomonadati</taxon>
        <taxon>Pseudomonadota</taxon>
        <taxon>Gammaproteobacteria</taxon>
        <taxon>Alteromonadales</taxon>
        <taxon>Alteromonadaceae</taxon>
    </lineage>
</organism>
<dbReference type="CDD" id="cd03255">
    <property type="entry name" value="ABC_MJ0796_LolCDE_FtsE"/>
    <property type="match status" value="1"/>
</dbReference>
<dbReference type="PANTHER" id="PTHR24220:SF611">
    <property type="entry name" value="ATP-BINDING COMPONENT OF ABC TRANSPORTER-RELATED"/>
    <property type="match status" value="1"/>
</dbReference>
<keyword evidence="3 5" id="KW-0067">ATP-binding</keyword>
<evidence type="ECO:0000256" key="3">
    <source>
        <dbReference type="ARBA" id="ARBA00022840"/>
    </source>
</evidence>
<dbReference type="GO" id="GO:0005524">
    <property type="term" value="F:ATP binding"/>
    <property type="evidence" value="ECO:0007669"/>
    <property type="project" value="UniProtKB-KW"/>
</dbReference>
<dbReference type="SMART" id="SM00382">
    <property type="entry name" value="AAA"/>
    <property type="match status" value="1"/>
</dbReference>
<evidence type="ECO:0000256" key="2">
    <source>
        <dbReference type="ARBA" id="ARBA00022741"/>
    </source>
</evidence>